<proteinExistence type="predicted"/>
<keyword evidence="2" id="KW-1185">Reference proteome</keyword>
<name>A0A9D4FXK5_DREPO</name>
<dbReference type="EMBL" id="JAIWYP010000006">
    <property type="protein sequence ID" value="KAH3806828.1"/>
    <property type="molecule type" value="Genomic_DNA"/>
</dbReference>
<dbReference type="Proteomes" id="UP000828390">
    <property type="component" value="Unassembled WGS sequence"/>
</dbReference>
<dbReference type="AlphaFoldDB" id="A0A9D4FXK5"/>
<evidence type="ECO:0000313" key="1">
    <source>
        <dbReference type="EMBL" id="KAH3806828.1"/>
    </source>
</evidence>
<protein>
    <submittedName>
        <fullName evidence="1">Uncharacterized protein</fullName>
    </submittedName>
</protein>
<reference evidence="1" key="2">
    <citation type="submission" date="2020-11" db="EMBL/GenBank/DDBJ databases">
        <authorList>
            <person name="McCartney M.A."/>
            <person name="Auch B."/>
            <person name="Kono T."/>
            <person name="Mallez S."/>
            <person name="Becker A."/>
            <person name="Gohl D.M."/>
            <person name="Silverstein K.A.T."/>
            <person name="Koren S."/>
            <person name="Bechman K.B."/>
            <person name="Herman A."/>
            <person name="Abrahante J.E."/>
            <person name="Garbe J."/>
        </authorList>
    </citation>
    <scope>NUCLEOTIDE SEQUENCE</scope>
    <source>
        <strain evidence="1">Duluth1</strain>
        <tissue evidence="1">Whole animal</tissue>
    </source>
</reference>
<evidence type="ECO:0000313" key="2">
    <source>
        <dbReference type="Proteomes" id="UP000828390"/>
    </source>
</evidence>
<accession>A0A9D4FXK5</accession>
<gene>
    <name evidence="1" type="ORF">DPMN_135156</name>
</gene>
<sequence length="56" mass="6638">MNEINKNVKLQAKDIYLQRDLQEYNGLLQFTVDNGTEHPEEKIEFTVHLPKVLRII</sequence>
<reference evidence="1" key="1">
    <citation type="journal article" date="2019" name="bioRxiv">
        <title>The Genome of the Zebra Mussel, Dreissena polymorpha: A Resource for Invasive Species Research.</title>
        <authorList>
            <person name="McCartney M.A."/>
            <person name="Auch B."/>
            <person name="Kono T."/>
            <person name="Mallez S."/>
            <person name="Zhang Y."/>
            <person name="Obille A."/>
            <person name="Becker A."/>
            <person name="Abrahante J.E."/>
            <person name="Garbe J."/>
            <person name="Badalamenti J.P."/>
            <person name="Herman A."/>
            <person name="Mangelson H."/>
            <person name="Liachko I."/>
            <person name="Sullivan S."/>
            <person name="Sone E.D."/>
            <person name="Koren S."/>
            <person name="Silverstein K.A.T."/>
            <person name="Beckman K.B."/>
            <person name="Gohl D.M."/>
        </authorList>
    </citation>
    <scope>NUCLEOTIDE SEQUENCE</scope>
    <source>
        <strain evidence="1">Duluth1</strain>
        <tissue evidence="1">Whole animal</tissue>
    </source>
</reference>
<organism evidence="1 2">
    <name type="scientific">Dreissena polymorpha</name>
    <name type="common">Zebra mussel</name>
    <name type="synonym">Mytilus polymorpha</name>
    <dbReference type="NCBI Taxonomy" id="45954"/>
    <lineage>
        <taxon>Eukaryota</taxon>
        <taxon>Metazoa</taxon>
        <taxon>Spiralia</taxon>
        <taxon>Lophotrochozoa</taxon>
        <taxon>Mollusca</taxon>
        <taxon>Bivalvia</taxon>
        <taxon>Autobranchia</taxon>
        <taxon>Heteroconchia</taxon>
        <taxon>Euheterodonta</taxon>
        <taxon>Imparidentia</taxon>
        <taxon>Neoheterodontei</taxon>
        <taxon>Myida</taxon>
        <taxon>Dreissenoidea</taxon>
        <taxon>Dreissenidae</taxon>
        <taxon>Dreissena</taxon>
    </lineage>
</organism>
<comment type="caution">
    <text evidence="1">The sequence shown here is derived from an EMBL/GenBank/DDBJ whole genome shotgun (WGS) entry which is preliminary data.</text>
</comment>